<keyword evidence="3" id="KW-0808">Transferase</keyword>
<feature type="domain" description="Acyltransferase 3" evidence="2">
    <location>
        <begin position="1"/>
        <end position="246"/>
    </location>
</feature>
<keyword evidence="1" id="KW-0472">Membrane</keyword>
<dbReference type="GO" id="GO:0016747">
    <property type="term" value="F:acyltransferase activity, transferring groups other than amino-acyl groups"/>
    <property type="evidence" value="ECO:0007669"/>
    <property type="project" value="InterPro"/>
</dbReference>
<evidence type="ECO:0000256" key="1">
    <source>
        <dbReference type="SAM" id="Phobius"/>
    </source>
</evidence>
<sequence>MDNLRALAMLAGVFFHGALAYSPMLHGLWPAADAQQSPIVDYIVWFTHLFRMPLFFLIAGFFVAYLVQKRGMGGMLKNRALRILLPLIIFLPLCMWAVIASLLSAVASVQAKSPVMEMIVTAMANPGTPPPPTALHLWFLYNLVFFCVLTWVFQYVNWQWLRAYFNRITPVLFLAIFPLLLVPALLSVAAPLPAPDSFLPQLWSFGFFGLFFALGYWVFSTENFIDLFKSYAFMLLIMSAGLYVVFY</sequence>
<feature type="transmembrane region" description="Helical" evidence="1">
    <location>
        <begin position="135"/>
        <end position="156"/>
    </location>
</feature>
<feature type="transmembrane region" description="Helical" evidence="1">
    <location>
        <begin position="231"/>
        <end position="246"/>
    </location>
</feature>
<feature type="transmembrane region" description="Helical" evidence="1">
    <location>
        <begin position="44"/>
        <end position="67"/>
    </location>
</feature>
<feature type="transmembrane region" description="Helical" evidence="1">
    <location>
        <begin position="87"/>
        <end position="109"/>
    </location>
</feature>
<reference evidence="3" key="2">
    <citation type="journal article" date="2010" name="Appl. Environ. Microbiol.">
        <title>Diversity of glycosyl hydrolases from cellulose-depleting communities enriched from casts of two earthworm species.</title>
        <authorList>
            <person name="Beloqui A."/>
            <person name="Nechitaylo T.Y."/>
            <person name="Lopez-Cortes N."/>
            <person name="Ghazi A."/>
            <person name="Guazzaroni M.E."/>
            <person name="Polaina J."/>
            <person name="Strittmatter A.W."/>
            <person name="Reva O."/>
            <person name="Waliczek A."/>
            <person name="Yakimov M.M."/>
            <person name="Golyshina O.V."/>
            <person name="Ferrer M."/>
            <person name="Golyshin P.N."/>
        </authorList>
    </citation>
    <scope>NUCLEOTIDE SEQUENCE</scope>
</reference>
<dbReference type="PANTHER" id="PTHR36927">
    <property type="entry name" value="BLR4337 PROTEIN"/>
    <property type="match status" value="1"/>
</dbReference>
<feature type="transmembrane region" description="Helical" evidence="1">
    <location>
        <begin position="202"/>
        <end position="219"/>
    </location>
</feature>
<dbReference type="PANTHER" id="PTHR36927:SF1">
    <property type="entry name" value="MDO-LIKE PROTEIN"/>
    <property type="match status" value="1"/>
</dbReference>
<dbReference type="InterPro" id="IPR050623">
    <property type="entry name" value="Glucan_succinyl_AcylTrfase"/>
</dbReference>
<evidence type="ECO:0000313" key="3">
    <source>
        <dbReference type="EMBL" id="ACY24823.1"/>
    </source>
</evidence>
<feature type="transmembrane region" description="Helical" evidence="1">
    <location>
        <begin position="168"/>
        <end position="190"/>
    </location>
</feature>
<protein>
    <submittedName>
        <fullName evidence="3">Acyl transferase superfamily protein</fullName>
    </submittedName>
</protein>
<dbReference type="AlphaFoldDB" id="D8VN38"/>
<dbReference type="InterPro" id="IPR002656">
    <property type="entry name" value="Acyl_transf_3_dom"/>
</dbReference>
<proteinExistence type="predicted"/>
<organism evidence="3">
    <name type="scientific">uncultured organism</name>
    <dbReference type="NCBI Taxonomy" id="155900"/>
    <lineage>
        <taxon>unclassified sequences</taxon>
        <taxon>environmental samples</taxon>
    </lineage>
</organism>
<reference evidence="3" key="1">
    <citation type="submission" date="2009-09" db="EMBL/GenBank/DDBJ databases">
        <authorList>
            <person name="Beloqi A."/>
            <person name="Nechitaylo T.Y."/>
            <person name="Lopez-Cortes N."/>
            <person name="Vietes M."/>
            <person name="Polaina J."/>
            <person name="Strittmatter A."/>
            <person name="Reva O."/>
            <person name="Waliczek A."/>
            <person name="Golyshina O.V."/>
            <person name="Ferrer M."/>
            <person name="Golyshin P.N."/>
        </authorList>
    </citation>
    <scope>NUCLEOTIDE SEQUENCE</scope>
</reference>
<dbReference type="EMBL" id="GQ996413">
    <property type="protein sequence ID" value="ACY24823.1"/>
    <property type="molecule type" value="Genomic_DNA"/>
</dbReference>
<keyword evidence="1" id="KW-1133">Transmembrane helix</keyword>
<evidence type="ECO:0000259" key="2">
    <source>
        <dbReference type="Pfam" id="PF01757"/>
    </source>
</evidence>
<name>D8VN38_9ZZZZ</name>
<dbReference type="Pfam" id="PF01757">
    <property type="entry name" value="Acyl_transf_3"/>
    <property type="match status" value="1"/>
</dbReference>
<accession>D8VN38</accession>
<keyword evidence="1" id="KW-0812">Transmembrane</keyword>